<comment type="function">
    <text evidence="8">Required for normal utilization of mannose-dolichol phosphate (Dol-P-Man) in the synthesis of N-linked and O-linked oligosaccharides and GPI anchors.</text>
</comment>
<protein>
    <recommendedName>
        <fullName evidence="9">Mannose-P-dolichol utilization defect 1 protein homolog</fullName>
    </recommendedName>
</protein>
<evidence type="ECO:0000256" key="6">
    <source>
        <dbReference type="ARBA" id="ARBA00023136"/>
    </source>
</evidence>
<keyword evidence="4" id="KW-0677">Repeat</keyword>
<evidence type="ECO:0000256" key="9">
    <source>
        <dbReference type="PIRNR" id="PIRNR023381"/>
    </source>
</evidence>
<dbReference type="InterPro" id="IPR006603">
    <property type="entry name" value="PQ-loop_rpt"/>
</dbReference>
<evidence type="ECO:0000256" key="1">
    <source>
        <dbReference type="ARBA" id="ARBA00004141"/>
    </source>
</evidence>
<dbReference type="Gene3D" id="1.20.1280.290">
    <property type="match status" value="2"/>
</dbReference>
<feature type="transmembrane region" description="Helical" evidence="10">
    <location>
        <begin position="213"/>
        <end position="234"/>
    </location>
</feature>
<feature type="transmembrane region" description="Helical" evidence="10">
    <location>
        <begin position="78"/>
        <end position="94"/>
    </location>
</feature>
<feature type="transmembrane region" description="Helical" evidence="10">
    <location>
        <begin position="100"/>
        <end position="118"/>
    </location>
</feature>
<dbReference type="PIRSF" id="PIRSF023381">
    <property type="entry name" value="MannP-dilichol_defect-1p"/>
    <property type="match status" value="1"/>
</dbReference>
<sequence length="245" mass="26703">MAAATDLFRTFLVTFLLPEKCYDEFFLRLNFLDVPCLKMLLSKCLGLGIVAGSVMVKLPQIVKILGAKSTKGLSSNSVLLEVFAVTGSMVYSIINRFPFSTWGEALFLTVQTLVIGFLIQHYSGNTRRGVTCLVLYVGLVGLLLSPLTPRGLITALQASNVPAVVISRLIQAMTNYRNGHTGQLSAITAFLLFAGSVARIFTSVQETGDTLMVLNYIVSSCCNGIIAGQLLYYWDVSPEDVKKKL</sequence>
<evidence type="ECO:0000256" key="4">
    <source>
        <dbReference type="ARBA" id="ARBA00022737"/>
    </source>
</evidence>
<feature type="transmembrane region" description="Helical" evidence="10">
    <location>
        <begin position="130"/>
        <end position="147"/>
    </location>
</feature>
<dbReference type="InterPro" id="IPR016817">
    <property type="entry name" value="MannP-dilichol_defect-1"/>
</dbReference>
<dbReference type="GO" id="GO:0009312">
    <property type="term" value="P:oligosaccharide biosynthetic process"/>
    <property type="evidence" value="ECO:0007669"/>
    <property type="project" value="TreeGrafter"/>
</dbReference>
<proteinExistence type="evidence at transcript level"/>
<feature type="transmembrane region" description="Helical" evidence="10">
    <location>
        <begin position="182"/>
        <end position="201"/>
    </location>
</feature>
<evidence type="ECO:0000256" key="5">
    <source>
        <dbReference type="ARBA" id="ARBA00022989"/>
    </source>
</evidence>
<keyword evidence="2" id="KW-0813">Transport</keyword>
<evidence type="ECO:0000256" key="10">
    <source>
        <dbReference type="SAM" id="Phobius"/>
    </source>
</evidence>
<dbReference type="PANTHER" id="PTHR12226:SF2">
    <property type="entry name" value="MANNOSE-P-DOLICHOL UTILIZATION DEFECT 1 PROTEIN"/>
    <property type="match status" value="1"/>
</dbReference>
<dbReference type="Pfam" id="PF04193">
    <property type="entry name" value="PQ-loop"/>
    <property type="match status" value="2"/>
</dbReference>
<organism evidence="11">
    <name type="scientific">Callorhinchus milii</name>
    <name type="common">Ghost shark</name>
    <dbReference type="NCBI Taxonomy" id="7868"/>
    <lineage>
        <taxon>Eukaryota</taxon>
        <taxon>Metazoa</taxon>
        <taxon>Chordata</taxon>
        <taxon>Craniata</taxon>
        <taxon>Vertebrata</taxon>
        <taxon>Chondrichthyes</taxon>
        <taxon>Holocephali</taxon>
        <taxon>Chimaeriformes</taxon>
        <taxon>Callorhinchidae</taxon>
        <taxon>Callorhinchus</taxon>
    </lineage>
</organism>
<reference evidence="11" key="1">
    <citation type="journal article" date="2014" name="Nature">
        <title>Elephant shark genome provides unique insights into gnathostome evolution.</title>
        <authorList>
            <consortium name="International Elephant Shark Genome Sequencing Consortium"/>
            <person name="Venkatesh B."/>
            <person name="Lee A.P."/>
            <person name="Ravi V."/>
            <person name="Maurya A.K."/>
            <person name="Lian M.M."/>
            <person name="Swann J.B."/>
            <person name="Ohta Y."/>
            <person name="Flajnik M.F."/>
            <person name="Sutoh Y."/>
            <person name="Kasahara M."/>
            <person name="Hoon S."/>
            <person name="Gangu V."/>
            <person name="Roy S.W."/>
            <person name="Irimia M."/>
            <person name="Korzh V."/>
            <person name="Kondrychyn I."/>
            <person name="Lim Z.W."/>
            <person name="Tay B.H."/>
            <person name="Tohari S."/>
            <person name="Kong K.W."/>
            <person name="Ho S."/>
            <person name="Lorente-Galdos B."/>
            <person name="Quilez J."/>
            <person name="Marques-Bonet T."/>
            <person name="Raney B.J."/>
            <person name="Ingham P.W."/>
            <person name="Tay A."/>
            <person name="Hillier L.W."/>
            <person name="Minx P."/>
            <person name="Boehm T."/>
            <person name="Wilson R.K."/>
            <person name="Brenner S."/>
            <person name="Warren W.C."/>
        </authorList>
    </citation>
    <scope>NUCLEOTIDE SEQUENCE</scope>
    <source>
        <tissue evidence="11">Heart</tissue>
    </source>
</reference>
<keyword evidence="5 9" id="KW-1133">Transmembrane helix</keyword>
<dbReference type="FunFam" id="1.20.1280.290:FF:000031">
    <property type="entry name" value="Mannose-P-dolichol utilization defect 1"/>
    <property type="match status" value="1"/>
</dbReference>
<dbReference type="GO" id="GO:0016020">
    <property type="term" value="C:membrane"/>
    <property type="evidence" value="ECO:0007669"/>
    <property type="project" value="UniProtKB-SubCell"/>
</dbReference>
<evidence type="ECO:0000256" key="7">
    <source>
        <dbReference type="ARBA" id="ARBA00038475"/>
    </source>
</evidence>
<dbReference type="SMART" id="SM00679">
    <property type="entry name" value="CTNS"/>
    <property type="match status" value="2"/>
</dbReference>
<evidence type="ECO:0000256" key="3">
    <source>
        <dbReference type="ARBA" id="ARBA00022692"/>
    </source>
</evidence>
<dbReference type="FunFam" id="1.20.1280.290:FF:000006">
    <property type="entry name" value="mannose-P-dolichol utilization defect 1 protein"/>
    <property type="match status" value="1"/>
</dbReference>
<dbReference type="AlphaFoldDB" id="V9LBN0"/>
<evidence type="ECO:0000256" key="8">
    <source>
        <dbReference type="ARBA" id="ARBA00054724"/>
    </source>
</evidence>
<name>V9LBN0_CALMI</name>
<keyword evidence="6 9" id="KW-0472">Membrane</keyword>
<dbReference type="PANTHER" id="PTHR12226">
    <property type="entry name" value="MANNOSE-P-DOLICHOL UTILIZATION DEFECT 1 LEC35 -RELATED"/>
    <property type="match status" value="1"/>
</dbReference>
<evidence type="ECO:0000256" key="2">
    <source>
        <dbReference type="ARBA" id="ARBA00022448"/>
    </source>
</evidence>
<comment type="similarity">
    <text evidence="7 9">Belongs to the MPDU1 (TC 2.A.43.3) family.</text>
</comment>
<dbReference type="EMBL" id="JW877426">
    <property type="protein sequence ID" value="AFP09943.1"/>
    <property type="molecule type" value="mRNA"/>
</dbReference>
<accession>V9LBN0</accession>
<comment type="subcellular location">
    <subcellularLocation>
        <location evidence="1 9">Membrane</location>
        <topology evidence="1 9">Multi-pass membrane protein</topology>
    </subcellularLocation>
</comment>
<evidence type="ECO:0000313" key="11">
    <source>
        <dbReference type="EMBL" id="AFP09943.1"/>
    </source>
</evidence>
<keyword evidence="3 9" id="KW-0812">Transmembrane</keyword>